<dbReference type="Proteomes" id="UP001162800">
    <property type="component" value="Chromosome"/>
</dbReference>
<protein>
    <submittedName>
        <fullName evidence="1">Type III secretion system chaperone</fullName>
    </submittedName>
</protein>
<evidence type="ECO:0000313" key="2">
    <source>
        <dbReference type="Proteomes" id="UP001162800"/>
    </source>
</evidence>
<evidence type="ECO:0000313" key="1">
    <source>
        <dbReference type="EMBL" id="UYG51453.1"/>
    </source>
</evidence>
<sequence>MPALESYALLLQGLAAQAGLDAGQLLASEEIVIDGVAVALSQAGACLQCVCEVAQLPLEPPQELLHLLLQANTLGAPTRGATLGLLASRDALVLARRIPLDSSAQLAARTCRDLAAMSVLWAAVLPQT</sequence>
<dbReference type="InterPro" id="IPR010261">
    <property type="entry name" value="Tir_chaperone"/>
</dbReference>
<accession>A0ABY6G959</accession>
<reference evidence="1" key="1">
    <citation type="submission" date="2022-09" db="EMBL/GenBank/DDBJ databases">
        <title>The complete genome of Acidovorax sp. 5MLIR.</title>
        <authorList>
            <person name="Liu L."/>
            <person name="Yue J."/>
            <person name="Yang F."/>
            <person name="Yuan J."/>
            <person name="Li L."/>
        </authorList>
    </citation>
    <scope>NUCLEOTIDE SEQUENCE</scope>
    <source>
        <strain evidence="1">5MLIR</strain>
    </source>
</reference>
<organism evidence="1 2">
    <name type="scientific">Comamonas endophytica</name>
    <dbReference type="NCBI Taxonomy" id="2949090"/>
    <lineage>
        <taxon>Bacteria</taxon>
        <taxon>Pseudomonadati</taxon>
        <taxon>Pseudomonadota</taxon>
        <taxon>Betaproteobacteria</taxon>
        <taxon>Burkholderiales</taxon>
        <taxon>Comamonadaceae</taxon>
        <taxon>Comamonas</taxon>
    </lineage>
</organism>
<dbReference type="EMBL" id="CP106881">
    <property type="protein sequence ID" value="UYG51453.1"/>
    <property type="molecule type" value="Genomic_DNA"/>
</dbReference>
<keyword evidence="2" id="KW-1185">Reference proteome</keyword>
<dbReference type="Gene3D" id="3.30.1460.10">
    <property type="match status" value="1"/>
</dbReference>
<dbReference type="SUPFAM" id="SSF69635">
    <property type="entry name" value="Type III secretory system chaperone-like"/>
    <property type="match status" value="1"/>
</dbReference>
<dbReference type="Pfam" id="PF05932">
    <property type="entry name" value="CesT"/>
    <property type="match status" value="1"/>
</dbReference>
<gene>
    <name evidence="1" type="ORF">M9799_15545</name>
</gene>
<dbReference type="CDD" id="cd16364">
    <property type="entry name" value="T3SC_I-like"/>
    <property type="match status" value="1"/>
</dbReference>
<dbReference type="RefSeq" id="WP_231042228.1">
    <property type="nucleotide sequence ID" value="NZ_CP106881.1"/>
</dbReference>
<name>A0ABY6G959_9BURK</name>
<proteinExistence type="predicted"/>